<reference evidence="1 2" key="1">
    <citation type="submission" date="2020-08" db="EMBL/GenBank/DDBJ databases">
        <title>Genomic Encyclopedia of Type Strains, Phase IV (KMG-IV): sequencing the most valuable type-strain genomes for metagenomic binning, comparative biology and taxonomic classification.</title>
        <authorList>
            <person name="Goeker M."/>
        </authorList>
    </citation>
    <scope>NUCLEOTIDE SEQUENCE [LARGE SCALE GENOMIC DNA]</scope>
    <source>
        <strain evidence="1 2">DSM 27203</strain>
    </source>
</reference>
<dbReference type="GO" id="GO:0003677">
    <property type="term" value="F:DNA binding"/>
    <property type="evidence" value="ECO:0007669"/>
    <property type="project" value="InterPro"/>
</dbReference>
<dbReference type="EMBL" id="JACIJI010000001">
    <property type="protein sequence ID" value="MBB5717685.1"/>
    <property type="molecule type" value="Genomic_DNA"/>
</dbReference>
<organism evidence="1 2">
    <name type="scientific">Stakelama sediminis</name>
    <dbReference type="NCBI Taxonomy" id="463200"/>
    <lineage>
        <taxon>Bacteria</taxon>
        <taxon>Pseudomonadati</taxon>
        <taxon>Pseudomonadota</taxon>
        <taxon>Alphaproteobacteria</taxon>
        <taxon>Sphingomonadales</taxon>
        <taxon>Sphingomonadaceae</taxon>
        <taxon>Stakelama</taxon>
    </lineage>
</organism>
<dbReference type="RefSeq" id="WP_184001420.1">
    <property type="nucleotide sequence ID" value="NZ_BAABIF010000004.1"/>
</dbReference>
<evidence type="ECO:0000313" key="2">
    <source>
        <dbReference type="Proteomes" id="UP000554342"/>
    </source>
</evidence>
<gene>
    <name evidence="1" type="ORF">FHR23_000592</name>
</gene>
<protein>
    <submittedName>
        <fullName evidence="1">Transcriptional regulator with XRE-family HTH domain</fullName>
    </submittedName>
</protein>
<dbReference type="Gene3D" id="1.10.260.40">
    <property type="entry name" value="lambda repressor-like DNA-binding domains"/>
    <property type="match status" value="1"/>
</dbReference>
<accession>A0A840YVU8</accession>
<sequence>MITELGKELRKIRIDRDERLLDMAEKLKKSAAFVSAVEVGKKTPPNGFEESVVKAYGLAWDVAERLRQTADRARKAFTIEPNTMLGRDTAGLLARRMNGLTEDELNNIRDILNRKQG</sequence>
<dbReference type="InterPro" id="IPR010982">
    <property type="entry name" value="Lambda_DNA-bd_dom_sf"/>
</dbReference>
<dbReference type="Proteomes" id="UP000554342">
    <property type="component" value="Unassembled WGS sequence"/>
</dbReference>
<keyword evidence="2" id="KW-1185">Reference proteome</keyword>
<name>A0A840YVU8_9SPHN</name>
<evidence type="ECO:0000313" key="1">
    <source>
        <dbReference type="EMBL" id="MBB5717685.1"/>
    </source>
</evidence>
<dbReference type="AlphaFoldDB" id="A0A840YVU8"/>
<comment type="caution">
    <text evidence="1">The sequence shown here is derived from an EMBL/GenBank/DDBJ whole genome shotgun (WGS) entry which is preliminary data.</text>
</comment>
<dbReference type="SUPFAM" id="SSF47413">
    <property type="entry name" value="lambda repressor-like DNA-binding domains"/>
    <property type="match status" value="1"/>
</dbReference>
<proteinExistence type="predicted"/>